<feature type="transmembrane region" description="Helical" evidence="1">
    <location>
        <begin position="12"/>
        <end position="30"/>
    </location>
</feature>
<gene>
    <name evidence="2" type="ORF">XI38_05275</name>
</gene>
<keyword evidence="1" id="KW-0472">Membrane</keyword>
<comment type="caution">
    <text evidence="2">The sequence shown here is derived from an EMBL/GenBank/DDBJ whole genome shotgun (WGS) entry which is preliminary data.</text>
</comment>
<sequence length="72" mass="7830">MAIDLGDPIQVLTALLLLVLAVVSAVMLLLTRRPSWAERQAYRLSERAGLPFVFCCGPSRSSSSWWSSPAAP</sequence>
<evidence type="ECO:0000313" key="2">
    <source>
        <dbReference type="EMBL" id="KOS11278.1"/>
    </source>
</evidence>
<organism evidence="2 3">
    <name type="scientific">Microbacterium aurantiacum</name>
    <dbReference type="NCBI Taxonomy" id="162393"/>
    <lineage>
        <taxon>Bacteria</taxon>
        <taxon>Bacillati</taxon>
        <taxon>Actinomycetota</taxon>
        <taxon>Actinomycetes</taxon>
        <taxon>Micrococcales</taxon>
        <taxon>Microbacteriaceae</taxon>
        <taxon>Microbacterium</taxon>
    </lineage>
</organism>
<keyword evidence="3" id="KW-1185">Reference proteome</keyword>
<dbReference type="AlphaFoldDB" id="A0A0M8MGY4"/>
<proteinExistence type="predicted"/>
<accession>A0A0M8MGY4</accession>
<dbReference type="EMBL" id="LAVO01000005">
    <property type="protein sequence ID" value="KOS11278.1"/>
    <property type="molecule type" value="Genomic_DNA"/>
</dbReference>
<dbReference type="KEGG" id="mcw:A8L33_09180"/>
<evidence type="ECO:0000313" key="3">
    <source>
        <dbReference type="Proteomes" id="UP000037737"/>
    </source>
</evidence>
<keyword evidence="1" id="KW-0812">Transmembrane</keyword>
<evidence type="ECO:0000256" key="1">
    <source>
        <dbReference type="SAM" id="Phobius"/>
    </source>
</evidence>
<protein>
    <submittedName>
        <fullName evidence="2">Uncharacterized protein</fullName>
    </submittedName>
</protein>
<name>A0A0M8MGY4_9MICO</name>
<keyword evidence="1" id="KW-1133">Transmembrane helix</keyword>
<reference evidence="2" key="1">
    <citation type="submission" date="2015-04" db="EMBL/GenBank/DDBJ databases">
        <title>Complete genome sequence of Microbacterium chocolatum SIT 101, a bacterium enantioselectively hydrolyzing mesomeric diesters.</title>
        <authorList>
            <person name="Li X."/>
            <person name="Xu Y."/>
        </authorList>
    </citation>
    <scope>NUCLEOTIDE SEQUENCE [LARGE SCALE GENOMIC DNA]</scope>
    <source>
        <strain evidence="2">SIT 101</strain>
    </source>
</reference>
<dbReference type="Proteomes" id="UP000037737">
    <property type="component" value="Unassembled WGS sequence"/>
</dbReference>